<accession>A0A8E5MI32</accession>
<dbReference type="Gene3D" id="3.40.50.1820">
    <property type="entry name" value="alpha/beta hydrolase"/>
    <property type="match status" value="1"/>
</dbReference>
<dbReference type="PANTHER" id="PTHR11440">
    <property type="entry name" value="LECITHIN-CHOLESTEROL ACYLTRANSFERASE-RELATED"/>
    <property type="match status" value="1"/>
</dbReference>
<dbReference type="RefSeq" id="XP_042998255.1">
    <property type="nucleotide sequence ID" value="XM_043142321.1"/>
</dbReference>
<dbReference type="GeneID" id="66065601"/>
<comment type="similarity">
    <text evidence="1">Belongs to the putative lipase ROG1 family.</text>
</comment>
<evidence type="ECO:0000256" key="2">
    <source>
        <dbReference type="SAM" id="MobiDB-lite"/>
    </source>
</evidence>
<evidence type="ECO:0000259" key="3">
    <source>
        <dbReference type="Pfam" id="PF05057"/>
    </source>
</evidence>
<dbReference type="InterPro" id="IPR029058">
    <property type="entry name" value="AB_hydrolase_fold"/>
</dbReference>
<feature type="compositionally biased region" description="Low complexity" evidence="2">
    <location>
        <begin position="10"/>
        <end position="21"/>
    </location>
</feature>
<dbReference type="InterPro" id="IPR007751">
    <property type="entry name" value="DUF676_lipase-like"/>
</dbReference>
<organism evidence="4 5">
    <name type="scientific">Ustilaginoidea virens</name>
    <name type="common">Rice false smut fungus</name>
    <name type="synonym">Villosiclava virens</name>
    <dbReference type="NCBI Taxonomy" id="1159556"/>
    <lineage>
        <taxon>Eukaryota</taxon>
        <taxon>Fungi</taxon>
        <taxon>Dikarya</taxon>
        <taxon>Ascomycota</taxon>
        <taxon>Pezizomycotina</taxon>
        <taxon>Sordariomycetes</taxon>
        <taxon>Hypocreomycetidae</taxon>
        <taxon>Hypocreales</taxon>
        <taxon>Clavicipitaceae</taxon>
        <taxon>Ustilaginoidea</taxon>
    </lineage>
</organism>
<feature type="region of interest" description="Disordered" evidence="2">
    <location>
        <begin position="1"/>
        <end position="31"/>
    </location>
</feature>
<dbReference type="Pfam" id="PF05057">
    <property type="entry name" value="DUF676"/>
    <property type="match status" value="1"/>
</dbReference>
<name>A0A8E5MI32_USTVR</name>
<dbReference type="EMBL" id="CP072756">
    <property type="protein sequence ID" value="QUC20582.1"/>
    <property type="molecule type" value="Genomic_DNA"/>
</dbReference>
<evidence type="ECO:0000313" key="4">
    <source>
        <dbReference type="EMBL" id="QUC20582.1"/>
    </source>
</evidence>
<proteinExistence type="inferred from homology"/>
<dbReference type="Proteomes" id="UP000027002">
    <property type="component" value="Chromosome 4"/>
</dbReference>
<evidence type="ECO:0000313" key="5">
    <source>
        <dbReference type="Proteomes" id="UP000027002"/>
    </source>
</evidence>
<reference evidence="4" key="1">
    <citation type="submission" date="2020-03" db="EMBL/GenBank/DDBJ databases">
        <title>A mixture of massive structural variations and highly conserved coding sequences in Ustilaginoidea virens genome.</title>
        <authorList>
            <person name="Zhang K."/>
            <person name="Zhao Z."/>
            <person name="Zhang Z."/>
            <person name="Li Y."/>
            <person name="Hsiang T."/>
            <person name="Sun W."/>
        </authorList>
    </citation>
    <scope>NUCLEOTIDE SEQUENCE</scope>
    <source>
        <strain evidence="4">UV-8b</strain>
    </source>
</reference>
<dbReference type="SUPFAM" id="SSF53474">
    <property type="entry name" value="alpha/beta-Hydrolases"/>
    <property type="match status" value="1"/>
</dbReference>
<dbReference type="KEGG" id="uvi:66065601"/>
<dbReference type="OrthoDB" id="5592486at2759"/>
<gene>
    <name evidence="4" type="ORF">UV8b_04823</name>
</gene>
<feature type="domain" description="DUF676" evidence="3">
    <location>
        <begin position="125"/>
        <end position="173"/>
    </location>
</feature>
<protein>
    <recommendedName>
        <fullName evidence="3">DUF676 domain-containing protein</fullName>
    </recommendedName>
</protein>
<sequence>MSMPRPPPRALRLLHSSPSRAAARRAPDPRVRDLATPQQDEYAVLRDHYATPKHPIVLAHGLLGFAQLRLTPGLSIPYWRGIREALAAQGAHVIAATVPPTGTIADRAAQLARAIAAGAPGVPVNIVAHSMGGLDARHMIALPPAAEGGVGVGVGVRVASLTTVSSPHRGSALADWALRPAWRRRLLRGAAPAVAQLTPRRMEAFNARVRDDPRVRYFSYGADAGAPPLLSPFRLAAGVLARAEGPNDGLVSVASSRWGEYRGTLEGVNHLDLINWPNRVRWAVGRWTGAGGTGFNAVAFYLAVADMLAREGL</sequence>
<evidence type="ECO:0000256" key="1">
    <source>
        <dbReference type="ARBA" id="ARBA00007920"/>
    </source>
</evidence>
<dbReference type="AlphaFoldDB" id="A0A8E5MI32"/>
<keyword evidence="5" id="KW-1185">Reference proteome</keyword>